<comment type="caution">
    <text evidence="2">The sequence shown here is derived from an EMBL/GenBank/DDBJ whole genome shotgun (WGS) entry which is preliminary data.</text>
</comment>
<organism evidence="2 3">
    <name type="scientific">Paenibacillus wynnii</name>
    <dbReference type="NCBI Taxonomy" id="268407"/>
    <lineage>
        <taxon>Bacteria</taxon>
        <taxon>Bacillati</taxon>
        <taxon>Bacillota</taxon>
        <taxon>Bacilli</taxon>
        <taxon>Bacillales</taxon>
        <taxon>Paenibacillaceae</taxon>
        <taxon>Paenibacillus</taxon>
    </lineage>
</organism>
<evidence type="ECO:0000313" key="3">
    <source>
        <dbReference type="Proteomes" id="UP000029734"/>
    </source>
</evidence>
<feature type="transmembrane region" description="Helical" evidence="1">
    <location>
        <begin position="20"/>
        <end position="39"/>
    </location>
</feature>
<dbReference type="Proteomes" id="UP000029734">
    <property type="component" value="Unassembled WGS sequence"/>
</dbReference>
<keyword evidence="3" id="KW-1185">Reference proteome</keyword>
<accession>A0A098M3G5</accession>
<keyword evidence="1" id="KW-1133">Transmembrane helix</keyword>
<keyword evidence="1" id="KW-0812">Transmembrane</keyword>
<evidence type="ECO:0000313" key="2">
    <source>
        <dbReference type="EMBL" id="KGE16546.1"/>
    </source>
</evidence>
<dbReference type="STRING" id="268407.PWYN_17660"/>
<gene>
    <name evidence="2" type="ORF">PWYN_17660</name>
</gene>
<proteinExistence type="predicted"/>
<dbReference type="EMBL" id="JQCR01000003">
    <property type="protein sequence ID" value="KGE16546.1"/>
    <property type="molecule type" value="Genomic_DNA"/>
</dbReference>
<keyword evidence="1" id="KW-0472">Membrane</keyword>
<dbReference type="AlphaFoldDB" id="A0A098M3G5"/>
<reference evidence="2 3" key="1">
    <citation type="submission" date="2014-08" db="EMBL/GenBank/DDBJ databases">
        <authorList>
            <person name="den Bakker H.C."/>
        </authorList>
    </citation>
    <scope>NUCLEOTIDE SEQUENCE [LARGE SCALE GENOMIC DNA]</scope>
    <source>
        <strain evidence="2 3">DSM 18334</strain>
    </source>
</reference>
<sequence length="192" mass="21411">MVQISSAVILTGEVKLLKKILYSCVAILSVVGFIIYGFISAPKVIHVNQQIEVTAYKVEDRSFSKKVLISLSGVFDEKSESYLGKLTVNGKEYMNCSLDPKFAMVQCSEVGNEKPPRDHLGMVVANEDFSKWSLKVGPSDQNENNLYTVLNQGSTTTDDIILSIPDTDRDSSLRAFDELMQHHVVELKQSFK</sequence>
<reference evidence="2 3" key="2">
    <citation type="submission" date="2014-10" db="EMBL/GenBank/DDBJ databases">
        <title>Comparative genomics of the Paenibacillus odorifer group.</title>
        <authorList>
            <person name="Tsai Y.-C."/>
            <person name="Martin N."/>
            <person name="Korlach J."/>
            <person name="Wiedmann M."/>
        </authorList>
    </citation>
    <scope>NUCLEOTIDE SEQUENCE [LARGE SCALE GENOMIC DNA]</scope>
    <source>
        <strain evidence="2 3">DSM 18334</strain>
    </source>
</reference>
<evidence type="ECO:0000256" key="1">
    <source>
        <dbReference type="SAM" id="Phobius"/>
    </source>
</evidence>
<protein>
    <submittedName>
        <fullName evidence="2">Uncharacterized protein</fullName>
    </submittedName>
</protein>
<name>A0A098M3G5_9BACL</name>
<dbReference type="eggNOG" id="ENOG502ZNDV">
    <property type="taxonomic scope" value="Bacteria"/>
</dbReference>